<name>A0A1X1YQ48_9MYCO</name>
<dbReference type="STRING" id="1108812.AWC16_05770"/>
<comment type="similarity">
    <text evidence="7">Belongs to the PINc/VapC protein family.</text>
</comment>
<dbReference type="OrthoDB" id="4724868at2"/>
<evidence type="ECO:0000256" key="3">
    <source>
        <dbReference type="ARBA" id="ARBA00022723"/>
    </source>
</evidence>
<evidence type="ECO:0000313" key="10">
    <source>
        <dbReference type="Proteomes" id="UP000193866"/>
    </source>
</evidence>
<dbReference type="PANTHER" id="PTHR42188">
    <property type="entry name" value="23S RRNA-SPECIFIC ENDONUCLEASE VAPC20"/>
    <property type="match status" value="1"/>
</dbReference>
<keyword evidence="1 7" id="KW-1277">Toxin-antitoxin system</keyword>
<evidence type="ECO:0000256" key="7">
    <source>
        <dbReference type="HAMAP-Rule" id="MF_00265"/>
    </source>
</evidence>
<dbReference type="Pfam" id="PF01850">
    <property type="entry name" value="PIN"/>
    <property type="match status" value="1"/>
</dbReference>
<dbReference type="Gene3D" id="3.40.50.1010">
    <property type="entry name" value="5'-nuclease"/>
    <property type="match status" value="1"/>
</dbReference>
<keyword evidence="4" id="KW-0255">Endonuclease</keyword>
<dbReference type="GO" id="GO:0016075">
    <property type="term" value="P:rRNA catabolic process"/>
    <property type="evidence" value="ECO:0007669"/>
    <property type="project" value="TreeGrafter"/>
</dbReference>
<sequence length="130" mass="14665">MIFVDTSFWAALGNARDARHDIAKRLWSARLGMVVTSNHVLGETWTLLDRRCGRRAALAAAAIRHSASVRVEHITPDVEEQAWEWLGCHDEREYSFVDATSFALMRKKKLVNAFAFDGDFSAAGFVELRP</sequence>
<dbReference type="AlphaFoldDB" id="A0A1X1YQ48"/>
<dbReference type="InterPro" id="IPR029060">
    <property type="entry name" value="PIN-like_dom_sf"/>
</dbReference>
<dbReference type="PANTHER" id="PTHR42188:SF1">
    <property type="entry name" value="23S RRNA-SPECIFIC ENDONUCLEASE VAPC20"/>
    <property type="match status" value="1"/>
</dbReference>
<evidence type="ECO:0000256" key="6">
    <source>
        <dbReference type="ARBA" id="ARBA00022842"/>
    </source>
</evidence>
<dbReference type="InterPro" id="IPR039018">
    <property type="entry name" value="VapC20-like"/>
</dbReference>
<evidence type="ECO:0000256" key="5">
    <source>
        <dbReference type="ARBA" id="ARBA00022801"/>
    </source>
</evidence>
<evidence type="ECO:0000256" key="1">
    <source>
        <dbReference type="ARBA" id="ARBA00022649"/>
    </source>
</evidence>
<feature type="domain" description="PIN" evidence="8">
    <location>
        <begin position="2"/>
        <end position="125"/>
    </location>
</feature>
<evidence type="ECO:0000256" key="2">
    <source>
        <dbReference type="ARBA" id="ARBA00022722"/>
    </source>
</evidence>
<dbReference type="Proteomes" id="UP000193866">
    <property type="component" value="Unassembled WGS sequence"/>
</dbReference>
<keyword evidence="10" id="KW-1185">Reference proteome</keyword>
<evidence type="ECO:0000256" key="4">
    <source>
        <dbReference type="ARBA" id="ARBA00022759"/>
    </source>
</evidence>
<keyword evidence="2 7" id="KW-0540">Nuclease</keyword>
<dbReference type="RefSeq" id="WP_085263543.1">
    <property type="nucleotide sequence ID" value="NZ_JACKVG010000006.1"/>
</dbReference>
<dbReference type="EMBL" id="LQPG01000009">
    <property type="protein sequence ID" value="ORW13204.1"/>
    <property type="molecule type" value="Genomic_DNA"/>
</dbReference>
<comment type="function">
    <text evidence="7">Toxic component of a toxin-antitoxin (TA) system. An RNase.</text>
</comment>
<reference evidence="9 10" key="1">
    <citation type="submission" date="2016-01" db="EMBL/GenBank/DDBJ databases">
        <title>The new phylogeny of the genus Mycobacterium.</title>
        <authorList>
            <person name="Tarcisio F."/>
            <person name="Conor M."/>
            <person name="Antonella G."/>
            <person name="Elisabetta G."/>
            <person name="Giulia F.S."/>
            <person name="Sara T."/>
            <person name="Anna F."/>
            <person name="Clotilde B."/>
            <person name="Roberto B."/>
            <person name="Veronica D.S."/>
            <person name="Fabio R."/>
            <person name="Monica P."/>
            <person name="Olivier J."/>
            <person name="Enrico T."/>
            <person name="Nicola S."/>
        </authorList>
    </citation>
    <scope>NUCLEOTIDE SEQUENCE [LARGE SCALE GENOMIC DNA]</scope>
    <source>
        <strain evidence="9 10">DSM 45394</strain>
    </source>
</reference>
<dbReference type="GO" id="GO:0004521">
    <property type="term" value="F:RNA endonuclease activity"/>
    <property type="evidence" value="ECO:0007669"/>
    <property type="project" value="InterPro"/>
</dbReference>
<dbReference type="InterPro" id="IPR022907">
    <property type="entry name" value="VapC_family"/>
</dbReference>
<dbReference type="GO" id="GO:0000287">
    <property type="term" value="F:magnesium ion binding"/>
    <property type="evidence" value="ECO:0007669"/>
    <property type="project" value="UniProtKB-UniRule"/>
</dbReference>
<dbReference type="FunFam" id="3.40.50.1010:FF:000042">
    <property type="entry name" value="Ribonuclease VapC"/>
    <property type="match status" value="1"/>
</dbReference>
<keyword evidence="7" id="KW-0800">Toxin</keyword>
<dbReference type="HAMAP" id="MF_00265">
    <property type="entry name" value="VapC_Nob1"/>
    <property type="match status" value="1"/>
</dbReference>
<evidence type="ECO:0000313" key="9">
    <source>
        <dbReference type="EMBL" id="ORW13204.1"/>
    </source>
</evidence>
<accession>A0A1X1YQ48</accession>
<feature type="binding site" evidence="7">
    <location>
        <position position="5"/>
    </location>
    <ligand>
        <name>Mg(2+)</name>
        <dbReference type="ChEBI" id="CHEBI:18420"/>
    </ligand>
</feature>
<dbReference type="SUPFAM" id="SSF88723">
    <property type="entry name" value="PIN domain-like"/>
    <property type="match status" value="1"/>
</dbReference>
<comment type="cofactor">
    <cofactor evidence="7">
        <name>Mg(2+)</name>
        <dbReference type="ChEBI" id="CHEBI:18420"/>
    </cofactor>
</comment>
<keyword evidence="5 7" id="KW-0378">Hydrolase</keyword>
<keyword evidence="3 7" id="KW-0479">Metal-binding</keyword>
<comment type="caution">
    <text evidence="9">The sequence shown here is derived from an EMBL/GenBank/DDBJ whole genome shotgun (WGS) entry which is preliminary data.</text>
</comment>
<dbReference type="GO" id="GO:0016787">
    <property type="term" value="F:hydrolase activity"/>
    <property type="evidence" value="ECO:0007669"/>
    <property type="project" value="UniProtKB-KW"/>
</dbReference>
<dbReference type="InterPro" id="IPR002716">
    <property type="entry name" value="PIN_dom"/>
</dbReference>
<organism evidence="9 10">
    <name type="scientific">Mycolicibacter longobardus</name>
    <dbReference type="NCBI Taxonomy" id="1108812"/>
    <lineage>
        <taxon>Bacteria</taxon>
        <taxon>Bacillati</taxon>
        <taxon>Actinomycetota</taxon>
        <taxon>Actinomycetes</taxon>
        <taxon>Mycobacteriales</taxon>
        <taxon>Mycobacteriaceae</taxon>
        <taxon>Mycolicibacter</taxon>
    </lineage>
</organism>
<evidence type="ECO:0000259" key="8">
    <source>
        <dbReference type="Pfam" id="PF01850"/>
    </source>
</evidence>
<dbReference type="EC" id="3.1.-.-" evidence="7"/>
<dbReference type="GO" id="GO:0090729">
    <property type="term" value="F:toxin activity"/>
    <property type="evidence" value="ECO:0007669"/>
    <property type="project" value="UniProtKB-KW"/>
</dbReference>
<protein>
    <recommendedName>
        <fullName evidence="7">Ribonuclease VapC</fullName>
        <shortName evidence="7">RNase VapC</shortName>
        <ecNumber evidence="7">3.1.-.-</ecNumber>
    </recommendedName>
    <alternativeName>
        <fullName evidence="7">Toxin VapC</fullName>
    </alternativeName>
</protein>
<proteinExistence type="inferred from homology"/>
<keyword evidence="6 7" id="KW-0460">Magnesium</keyword>
<feature type="binding site" evidence="7">
    <location>
        <position position="98"/>
    </location>
    <ligand>
        <name>Mg(2+)</name>
        <dbReference type="ChEBI" id="CHEBI:18420"/>
    </ligand>
</feature>
<gene>
    <name evidence="7" type="primary">vapC</name>
    <name evidence="9" type="ORF">AWC16_05770</name>
</gene>